<dbReference type="GO" id="GO:0020037">
    <property type="term" value="F:heme binding"/>
    <property type="evidence" value="ECO:0007669"/>
    <property type="project" value="InterPro"/>
</dbReference>
<dbReference type="Proteomes" id="UP000604046">
    <property type="component" value="Unassembled WGS sequence"/>
</dbReference>
<feature type="region of interest" description="Disordered" evidence="1">
    <location>
        <begin position="1"/>
        <end position="48"/>
    </location>
</feature>
<accession>A0A812SJH8</accession>
<dbReference type="InterPro" id="IPR009050">
    <property type="entry name" value="Globin-like_sf"/>
</dbReference>
<dbReference type="Gene3D" id="1.10.490.10">
    <property type="entry name" value="Globins"/>
    <property type="match status" value="1"/>
</dbReference>
<protein>
    <submittedName>
        <fullName evidence="2">Uncharacterized protein</fullName>
    </submittedName>
</protein>
<dbReference type="EMBL" id="CAJNDS010002446">
    <property type="protein sequence ID" value="CAE7478498.1"/>
    <property type="molecule type" value="Genomic_DNA"/>
</dbReference>
<dbReference type="SUPFAM" id="SSF46458">
    <property type="entry name" value="Globin-like"/>
    <property type="match status" value="1"/>
</dbReference>
<dbReference type="GO" id="GO:0019825">
    <property type="term" value="F:oxygen binding"/>
    <property type="evidence" value="ECO:0007669"/>
    <property type="project" value="InterPro"/>
</dbReference>
<dbReference type="OrthoDB" id="445656at2759"/>
<dbReference type="InterPro" id="IPR012292">
    <property type="entry name" value="Globin/Proto"/>
</dbReference>
<evidence type="ECO:0000313" key="3">
    <source>
        <dbReference type="Proteomes" id="UP000604046"/>
    </source>
</evidence>
<evidence type="ECO:0000256" key="1">
    <source>
        <dbReference type="SAM" id="MobiDB-lite"/>
    </source>
</evidence>
<evidence type="ECO:0000313" key="2">
    <source>
        <dbReference type="EMBL" id="CAE7478498.1"/>
    </source>
</evidence>
<sequence length="363" mass="40207">MSAHGSAVSSNSSGVASDSDAEQEGLQAFTVSSSSSSSSGHVPHEETDDDVILQDNLARYCLENFEAGVKDHTLEQLHLPDEWIEEIKITWHDFIEKAGSRQAAGEAVWDAIMELSPGIRKAFSFARQVFAMRFINGTSSIITDCGEPRTLKDKAERLAFQHIDTVDRDYVETFSNGIAVAMDGILGRRFSQLSYQSFRVLWNYIGGVFLYVKREYGGRVKRIIKSWQVTNKNVGKDPATESVGKDLPAASTQSEEAPGSREAKSQKRIQTPETFKDMFMFNASIMGFTDSEWMSSTLDALGAMATNADKPYRVQEECHVLALVLCRKYLKGKQKLSLAPFKAVLRLGPNIQLNPRPAMGSEA</sequence>
<gene>
    <name evidence="2" type="ORF">SNAT2548_LOCUS26873</name>
</gene>
<proteinExistence type="predicted"/>
<dbReference type="CDD" id="cd01040">
    <property type="entry name" value="Mb-like"/>
    <property type="match status" value="1"/>
</dbReference>
<dbReference type="InterPro" id="IPR044399">
    <property type="entry name" value="Mb-like_M"/>
</dbReference>
<feature type="compositionally biased region" description="Low complexity" evidence="1">
    <location>
        <begin position="1"/>
        <end position="18"/>
    </location>
</feature>
<dbReference type="AlphaFoldDB" id="A0A812SJH8"/>
<comment type="caution">
    <text evidence="2">The sequence shown here is derived from an EMBL/GenBank/DDBJ whole genome shotgun (WGS) entry which is preliminary data.</text>
</comment>
<reference evidence="2" key="1">
    <citation type="submission" date="2021-02" db="EMBL/GenBank/DDBJ databases">
        <authorList>
            <person name="Dougan E. K."/>
            <person name="Rhodes N."/>
            <person name="Thang M."/>
            <person name="Chan C."/>
        </authorList>
    </citation>
    <scope>NUCLEOTIDE SEQUENCE</scope>
</reference>
<feature type="region of interest" description="Disordered" evidence="1">
    <location>
        <begin position="235"/>
        <end position="268"/>
    </location>
</feature>
<keyword evidence="3" id="KW-1185">Reference proteome</keyword>
<organism evidence="2 3">
    <name type="scientific">Symbiodinium natans</name>
    <dbReference type="NCBI Taxonomy" id="878477"/>
    <lineage>
        <taxon>Eukaryota</taxon>
        <taxon>Sar</taxon>
        <taxon>Alveolata</taxon>
        <taxon>Dinophyceae</taxon>
        <taxon>Suessiales</taxon>
        <taxon>Symbiodiniaceae</taxon>
        <taxon>Symbiodinium</taxon>
    </lineage>
</organism>
<name>A0A812SJH8_9DINO</name>